<dbReference type="GeneID" id="109468180"/>
<sequence>MTRLDRQDLFLLISSNLVTEELRNLRNYVAGDILAEGFVEKANAHEIFKQLEKENKLKLGDLSLLADILKKIGRHDYAKKAEQVAADEQEGASTSRKSKVTKDAKHTLLKKSKGC</sequence>
<dbReference type="Gene3D" id="1.10.533.10">
    <property type="entry name" value="Death Domain, Fas"/>
    <property type="match status" value="1"/>
</dbReference>
<evidence type="ECO:0000259" key="2">
    <source>
        <dbReference type="PROSITE" id="PS50168"/>
    </source>
</evidence>
<dbReference type="KEGG" id="bbel:109468180"/>
<feature type="domain" description="DED" evidence="2">
    <location>
        <begin position="5"/>
        <end position="83"/>
    </location>
</feature>
<dbReference type="PROSITE" id="PS50168">
    <property type="entry name" value="DED"/>
    <property type="match status" value="1"/>
</dbReference>
<reference evidence="4" key="1">
    <citation type="submission" date="2025-08" db="UniProtKB">
        <authorList>
            <consortium name="RefSeq"/>
        </authorList>
    </citation>
    <scope>IDENTIFICATION</scope>
    <source>
        <tissue evidence="4">Gonad</tissue>
    </source>
</reference>
<dbReference type="RefSeq" id="XP_019621995.1">
    <property type="nucleotide sequence ID" value="XM_019766436.1"/>
</dbReference>
<gene>
    <name evidence="4" type="primary">LOC109468180</name>
</gene>
<evidence type="ECO:0000256" key="1">
    <source>
        <dbReference type="SAM" id="MobiDB-lite"/>
    </source>
</evidence>
<dbReference type="SUPFAM" id="SSF47986">
    <property type="entry name" value="DEATH domain"/>
    <property type="match status" value="1"/>
</dbReference>
<protein>
    <submittedName>
        <fullName evidence="4">Uncharacterized protein LOC109468180</fullName>
    </submittedName>
</protein>
<dbReference type="InterPro" id="IPR001875">
    <property type="entry name" value="DED_dom"/>
</dbReference>
<evidence type="ECO:0000313" key="4">
    <source>
        <dbReference type="RefSeq" id="XP_019621995.1"/>
    </source>
</evidence>
<dbReference type="Pfam" id="PF01335">
    <property type="entry name" value="DED"/>
    <property type="match status" value="1"/>
</dbReference>
<organism evidence="3 4">
    <name type="scientific">Branchiostoma belcheri</name>
    <name type="common">Amphioxus</name>
    <dbReference type="NCBI Taxonomy" id="7741"/>
    <lineage>
        <taxon>Eukaryota</taxon>
        <taxon>Metazoa</taxon>
        <taxon>Chordata</taxon>
        <taxon>Cephalochordata</taxon>
        <taxon>Leptocardii</taxon>
        <taxon>Amphioxiformes</taxon>
        <taxon>Branchiostomatidae</taxon>
        <taxon>Branchiostoma</taxon>
    </lineage>
</organism>
<dbReference type="OrthoDB" id="10053786at2759"/>
<feature type="region of interest" description="Disordered" evidence="1">
    <location>
        <begin position="83"/>
        <end position="115"/>
    </location>
</feature>
<dbReference type="AlphaFoldDB" id="A0A6P4XZB8"/>
<keyword evidence="3" id="KW-1185">Reference proteome</keyword>
<name>A0A6P4XZB8_BRABE</name>
<dbReference type="CDD" id="cd00045">
    <property type="entry name" value="DED"/>
    <property type="match status" value="1"/>
</dbReference>
<evidence type="ECO:0000313" key="3">
    <source>
        <dbReference type="Proteomes" id="UP000515135"/>
    </source>
</evidence>
<dbReference type="GO" id="GO:0042981">
    <property type="term" value="P:regulation of apoptotic process"/>
    <property type="evidence" value="ECO:0007669"/>
    <property type="project" value="InterPro"/>
</dbReference>
<accession>A0A6P4XZB8</accession>
<dbReference type="Proteomes" id="UP000515135">
    <property type="component" value="Unplaced"/>
</dbReference>
<proteinExistence type="predicted"/>
<dbReference type="InterPro" id="IPR011029">
    <property type="entry name" value="DEATH-like_dom_sf"/>
</dbReference>